<reference evidence="2 3" key="2">
    <citation type="journal article" date="2008" name="Nature">
        <title>The Phaeodactylum genome reveals the evolutionary history of diatom genomes.</title>
        <authorList>
            <person name="Bowler C."/>
            <person name="Allen A.E."/>
            <person name="Badger J.H."/>
            <person name="Grimwood J."/>
            <person name="Jabbari K."/>
            <person name="Kuo A."/>
            <person name="Maheswari U."/>
            <person name="Martens C."/>
            <person name="Maumus F."/>
            <person name="Otillar R.P."/>
            <person name="Rayko E."/>
            <person name="Salamov A."/>
            <person name="Vandepoele K."/>
            <person name="Beszteri B."/>
            <person name="Gruber A."/>
            <person name="Heijde M."/>
            <person name="Katinka M."/>
            <person name="Mock T."/>
            <person name="Valentin K."/>
            <person name="Verret F."/>
            <person name="Berges J.A."/>
            <person name="Brownlee C."/>
            <person name="Cadoret J.P."/>
            <person name="Chiovitti A."/>
            <person name="Choi C.J."/>
            <person name="Coesel S."/>
            <person name="De Martino A."/>
            <person name="Detter J.C."/>
            <person name="Durkin C."/>
            <person name="Falciatore A."/>
            <person name="Fournet J."/>
            <person name="Haruta M."/>
            <person name="Huysman M.J."/>
            <person name="Jenkins B.D."/>
            <person name="Jiroutova K."/>
            <person name="Jorgensen R.E."/>
            <person name="Joubert Y."/>
            <person name="Kaplan A."/>
            <person name="Kroger N."/>
            <person name="Kroth P.G."/>
            <person name="La Roche J."/>
            <person name="Lindquist E."/>
            <person name="Lommer M."/>
            <person name="Martin-Jezequel V."/>
            <person name="Lopez P.J."/>
            <person name="Lucas S."/>
            <person name="Mangogna M."/>
            <person name="McGinnis K."/>
            <person name="Medlin L.K."/>
            <person name="Montsant A."/>
            <person name="Oudot-Le Secq M.P."/>
            <person name="Napoli C."/>
            <person name="Obornik M."/>
            <person name="Parker M.S."/>
            <person name="Petit J.L."/>
            <person name="Porcel B.M."/>
            <person name="Poulsen N."/>
            <person name="Robison M."/>
            <person name="Rychlewski L."/>
            <person name="Rynearson T.A."/>
            <person name="Schmutz J."/>
            <person name="Shapiro H."/>
            <person name="Siaut M."/>
            <person name="Stanley M."/>
            <person name="Sussman M.R."/>
            <person name="Taylor A.R."/>
            <person name="Vardi A."/>
            <person name="von Dassow P."/>
            <person name="Vyverman W."/>
            <person name="Willis A."/>
            <person name="Wyrwicz L.S."/>
            <person name="Rokhsar D.S."/>
            <person name="Weissenbach J."/>
            <person name="Armbrust E.V."/>
            <person name="Green B.R."/>
            <person name="Van de Peer Y."/>
            <person name="Grigoriev I.V."/>
        </authorList>
    </citation>
    <scope>NUCLEOTIDE SEQUENCE [LARGE SCALE GENOMIC DNA]</scope>
    <source>
        <strain evidence="2 3">CCMP1335</strain>
    </source>
</reference>
<dbReference type="EMBL" id="CM000640">
    <property type="protein sequence ID" value="EED93622.1"/>
    <property type="molecule type" value="Genomic_DNA"/>
</dbReference>
<dbReference type="OMA" id="MFGYRYV"/>
<gene>
    <name evidence="2" type="ORF">THAPSDRAFT_3161</name>
</gene>
<accession>B8BWZ8</accession>
<keyword evidence="1" id="KW-0812">Transmembrane</keyword>
<dbReference type="PaxDb" id="35128-Thaps3161"/>
<dbReference type="HOGENOM" id="CLU_579415_0_0_1"/>
<sequence>MTSATTEEYSAGNNDEEGERVALTPLSIEAADDHVVVHDETATPTRAQAVFAIIRRASTTRRCCLLLLLALCTTISFIVTHDLHTSIPRLFGIKSSALSIEPVCLSTELSHDEHTVSVDQMDLNRVATAFSKRLSSYAIQSTGFEWDERDAKTSKWRPQGVTTLHAGHHHYHHQQQQPFEEESKSSDASLQHGERYVLTSWYERKEDGYAGRGARISFVNVTDMQQTSTYSYRHVLLVDSNFCTLPGIHVGGIEYQRELLHVVDSRKGMQSVIEFDVHNDLYELPQEMRDEMFGYRYVLVASASFHVPTKPSFISYDIDSDQFIVGTYSRCGNKVGIHVDSKNCYSQPNNKLVWFDKDNVSRDSPMPCGHYFSEMQGATSARVGKNTVIWVSSSYGGVGSSHLHMITTNILDSSACPDVDLSSSNSVATHRFLPGLEDLHIEQTGNGRYLWSLTEFGTRMVFATAINDLLVP</sequence>
<proteinExistence type="predicted"/>
<dbReference type="eggNOG" id="ENOG502RUMQ">
    <property type="taxonomic scope" value="Eukaryota"/>
</dbReference>
<keyword evidence="1" id="KW-0472">Membrane</keyword>
<dbReference type="InParanoid" id="B8BWZ8"/>
<dbReference type="STRING" id="35128.B8BWZ8"/>
<keyword evidence="3" id="KW-1185">Reference proteome</keyword>
<dbReference type="RefSeq" id="XP_002288186.1">
    <property type="nucleotide sequence ID" value="XM_002288150.1"/>
</dbReference>
<protein>
    <submittedName>
        <fullName evidence="2">Uncharacterized protein</fullName>
    </submittedName>
</protein>
<evidence type="ECO:0000313" key="2">
    <source>
        <dbReference type="EMBL" id="EED93622.1"/>
    </source>
</evidence>
<reference evidence="2 3" key="1">
    <citation type="journal article" date="2004" name="Science">
        <title>The genome of the diatom Thalassiosira pseudonana: ecology, evolution, and metabolism.</title>
        <authorList>
            <person name="Armbrust E.V."/>
            <person name="Berges J.A."/>
            <person name="Bowler C."/>
            <person name="Green B.R."/>
            <person name="Martinez D."/>
            <person name="Putnam N.H."/>
            <person name="Zhou S."/>
            <person name="Allen A.E."/>
            <person name="Apt K.E."/>
            <person name="Bechner M."/>
            <person name="Brzezinski M.A."/>
            <person name="Chaal B.K."/>
            <person name="Chiovitti A."/>
            <person name="Davis A.K."/>
            <person name="Demarest M.S."/>
            <person name="Detter J.C."/>
            <person name="Glavina T."/>
            <person name="Goodstein D."/>
            <person name="Hadi M.Z."/>
            <person name="Hellsten U."/>
            <person name="Hildebrand M."/>
            <person name="Jenkins B.D."/>
            <person name="Jurka J."/>
            <person name="Kapitonov V.V."/>
            <person name="Kroger N."/>
            <person name="Lau W.W."/>
            <person name="Lane T.W."/>
            <person name="Larimer F.W."/>
            <person name="Lippmeier J.C."/>
            <person name="Lucas S."/>
            <person name="Medina M."/>
            <person name="Montsant A."/>
            <person name="Obornik M."/>
            <person name="Parker M.S."/>
            <person name="Palenik B."/>
            <person name="Pazour G.J."/>
            <person name="Richardson P.M."/>
            <person name="Rynearson T.A."/>
            <person name="Saito M.A."/>
            <person name="Schwartz D.C."/>
            <person name="Thamatrakoln K."/>
            <person name="Valentin K."/>
            <person name="Vardi A."/>
            <person name="Wilkerson F.P."/>
            <person name="Rokhsar D.S."/>
        </authorList>
    </citation>
    <scope>NUCLEOTIDE SEQUENCE [LARGE SCALE GENOMIC DNA]</scope>
    <source>
        <strain evidence="2 3">CCMP1335</strain>
    </source>
</reference>
<dbReference type="AlphaFoldDB" id="B8BWZ8"/>
<dbReference type="Proteomes" id="UP000001449">
    <property type="component" value="Chromosome 3"/>
</dbReference>
<organism evidence="2 3">
    <name type="scientific">Thalassiosira pseudonana</name>
    <name type="common">Marine diatom</name>
    <name type="synonym">Cyclotella nana</name>
    <dbReference type="NCBI Taxonomy" id="35128"/>
    <lineage>
        <taxon>Eukaryota</taxon>
        <taxon>Sar</taxon>
        <taxon>Stramenopiles</taxon>
        <taxon>Ochrophyta</taxon>
        <taxon>Bacillariophyta</taxon>
        <taxon>Coscinodiscophyceae</taxon>
        <taxon>Thalassiosirophycidae</taxon>
        <taxon>Thalassiosirales</taxon>
        <taxon>Thalassiosiraceae</taxon>
        <taxon>Thalassiosira</taxon>
    </lineage>
</organism>
<name>B8BWZ8_THAPS</name>
<feature type="transmembrane region" description="Helical" evidence="1">
    <location>
        <begin position="63"/>
        <end position="80"/>
    </location>
</feature>
<keyword evidence="1" id="KW-1133">Transmembrane helix</keyword>
<evidence type="ECO:0000256" key="1">
    <source>
        <dbReference type="SAM" id="Phobius"/>
    </source>
</evidence>
<evidence type="ECO:0000313" key="3">
    <source>
        <dbReference type="Proteomes" id="UP000001449"/>
    </source>
</evidence>
<dbReference type="KEGG" id="tps:THAPSDRAFT_3161"/>
<dbReference type="GeneID" id="7442480"/>